<dbReference type="Gene3D" id="1.25.10.10">
    <property type="entry name" value="Leucine-rich Repeat Variant"/>
    <property type="match status" value="1"/>
</dbReference>
<dbReference type="Pfam" id="PF01602">
    <property type="entry name" value="Adaptin_N"/>
    <property type="match status" value="1"/>
</dbReference>
<evidence type="ECO:0000313" key="4">
    <source>
        <dbReference type="Proteomes" id="UP000029121"/>
    </source>
</evidence>
<protein>
    <recommendedName>
        <fullName evidence="2">Clathrin/coatomer adaptor adaptin-like N-terminal domain-containing protein</fullName>
    </recommendedName>
</protein>
<dbReference type="GO" id="GO:0006623">
    <property type="term" value="P:protein targeting to vacuole"/>
    <property type="evidence" value="ECO:0007669"/>
    <property type="project" value="TreeGrafter"/>
</dbReference>
<evidence type="ECO:0000256" key="1">
    <source>
        <dbReference type="SAM" id="MobiDB-lite"/>
    </source>
</evidence>
<dbReference type="PANTHER" id="PTHR22781:SF13">
    <property type="entry name" value="AP-3 COMPLEX SUBUNIT DELTA"/>
    <property type="match status" value="1"/>
</dbReference>
<keyword evidence="4" id="KW-1185">Reference proteome</keyword>
<dbReference type="PANTHER" id="PTHR22781">
    <property type="entry name" value="DELTA ADAPTIN-RELATED"/>
    <property type="match status" value="1"/>
</dbReference>
<feature type="domain" description="Clathrin/coatomer adaptor adaptin-like N-terminal" evidence="2">
    <location>
        <begin position="31"/>
        <end position="380"/>
    </location>
</feature>
<dbReference type="SUPFAM" id="SSF48371">
    <property type="entry name" value="ARM repeat"/>
    <property type="match status" value="1"/>
</dbReference>
<accession>R0I0M6</accession>
<sequence>MASSNSLMDSLFQRSLEDLIKGIRLHLLGESSFISKSVDEIRSEIKLTDLSTKSIALQKLSYLAALHGVDMSWAAFHAVEVVSSSRFGDKRIGYHAIAQSFSDQTPVLLLITNQLRKDLNSSNEYEVSLALECLSRIGADDLARDLTSEVFTLLGSSKAFVRKKAIGVVLRVFDKYPDAVKVCLKRLVENLDSSDPHILSAVVGVFCELTTKDPRSYLPLAPEFYKILVDSRNNWVLIKVLKIFAKLALIEPRLAKKVADPICEHMRRTVGKSLLFECIRTVLSSLSDQESALKLAVAKIRDFLVDDDPNLKYLGLHALSIVAPKHLWAVLENNEAVVKALSDEDLNVKLEALHLLMAMVNEENVSEISRILMNYAREMARIPHCQRGQEIGHQMIDIGTRIKDVRLELVRVSRSLLIDPALLGNQFMHPILSAAAWASGEYVEFSKTPYEIAEALLQPRTSLLPPSIRAIYIHSTFKILVFSLRGYFTAQEPISPPLVQESTSSGSSAVNCFTYKSISSLMNMIELGLRSLSGTLDVEVQERAKNVLGFIGMIEHEIAEKVTGQDNETAVSSAIVFMEDVFSDELGPVSSTAQEKVPLPDGLEIKENLEDLQEICGEFLKPIFESNSNTNSFSASDKISFSVTKLSIRDQQEASSSSSPPPESASLLAEHRKRHDLYYLSSQKKDEHNDSNGNNNTLNEYPPANEISGDSFNPKKKMNQSKPRPVVVKLDEGDDDLKTKPNASSNDEPLSRAIQTALMGKGMGKEREKDNHEKILDSGIKEQSSGKEKKTKKKNGEKSSKHRSRRRSDKEASAAKPVEIVDFLL</sequence>
<evidence type="ECO:0000313" key="3">
    <source>
        <dbReference type="EMBL" id="EOA29888.1"/>
    </source>
</evidence>
<dbReference type="eggNOG" id="KOG1059">
    <property type="taxonomic scope" value="Eukaryota"/>
</dbReference>
<dbReference type="InterPro" id="IPR002553">
    <property type="entry name" value="Clathrin/coatomer_adapt-like_N"/>
</dbReference>
<dbReference type="KEGG" id="crb:17892134"/>
<dbReference type="InterPro" id="IPR016024">
    <property type="entry name" value="ARM-type_fold"/>
</dbReference>
<dbReference type="OrthoDB" id="10264595at2759"/>
<dbReference type="AlphaFoldDB" id="R0I0M6"/>
<name>R0I0M6_9BRAS</name>
<feature type="region of interest" description="Disordered" evidence="1">
    <location>
        <begin position="682"/>
        <end position="818"/>
    </location>
</feature>
<dbReference type="GO" id="GO:0010008">
    <property type="term" value="C:endosome membrane"/>
    <property type="evidence" value="ECO:0007669"/>
    <property type="project" value="TreeGrafter"/>
</dbReference>
<dbReference type="GO" id="GO:0030123">
    <property type="term" value="C:AP-3 adaptor complex"/>
    <property type="evidence" value="ECO:0007669"/>
    <property type="project" value="InterPro"/>
</dbReference>
<proteinExistence type="predicted"/>
<evidence type="ECO:0000259" key="2">
    <source>
        <dbReference type="Pfam" id="PF01602"/>
    </source>
</evidence>
<dbReference type="PIRSF" id="PIRSF037092">
    <property type="entry name" value="AP3_complex_delta"/>
    <property type="match status" value="1"/>
</dbReference>
<dbReference type="InterPro" id="IPR017105">
    <property type="entry name" value="AP3_complex_dsu"/>
</dbReference>
<dbReference type="Proteomes" id="UP000029121">
    <property type="component" value="Unassembled WGS sequence"/>
</dbReference>
<dbReference type="EMBL" id="KB870807">
    <property type="protein sequence ID" value="EOA29888.1"/>
    <property type="molecule type" value="Genomic_DNA"/>
</dbReference>
<organism evidence="3 4">
    <name type="scientific">Capsella rubella</name>
    <dbReference type="NCBI Taxonomy" id="81985"/>
    <lineage>
        <taxon>Eukaryota</taxon>
        <taxon>Viridiplantae</taxon>
        <taxon>Streptophyta</taxon>
        <taxon>Embryophyta</taxon>
        <taxon>Tracheophyta</taxon>
        <taxon>Spermatophyta</taxon>
        <taxon>Magnoliopsida</taxon>
        <taxon>eudicotyledons</taxon>
        <taxon>Gunneridae</taxon>
        <taxon>Pentapetalae</taxon>
        <taxon>rosids</taxon>
        <taxon>malvids</taxon>
        <taxon>Brassicales</taxon>
        <taxon>Brassicaceae</taxon>
        <taxon>Camelineae</taxon>
        <taxon>Capsella</taxon>
    </lineage>
</organism>
<dbReference type="InterPro" id="IPR011989">
    <property type="entry name" value="ARM-like"/>
</dbReference>
<dbReference type="GO" id="GO:0006896">
    <property type="term" value="P:Golgi to vacuole transport"/>
    <property type="evidence" value="ECO:0007669"/>
    <property type="project" value="TreeGrafter"/>
</dbReference>
<gene>
    <name evidence="3" type="ORF">CARUB_v10012984mg</name>
</gene>
<feature type="compositionally biased region" description="Basic and acidic residues" evidence="1">
    <location>
        <begin position="763"/>
        <end position="799"/>
    </location>
</feature>
<dbReference type="STRING" id="81985.R0I0M6"/>
<reference evidence="4" key="1">
    <citation type="journal article" date="2013" name="Nat. Genet.">
        <title>The Capsella rubella genome and the genomic consequences of rapid mating system evolution.</title>
        <authorList>
            <person name="Slotte T."/>
            <person name="Hazzouri K.M."/>
            <person name="Agren J.A."/>
            <person name="Koenig D."/>
            <person name="Maumus F."/>
            <person name="Guo Y.L."/>
            <person name="Steige K."/>
            <person name="Platts A.E."/>
            <person name="Escobar J.S."/>
            <person name="Newman L.K."/>
            <person name="Wang W."/>
            <person name="Mandakova T."/>
            <person name="Vello E."/>
            <person name="Smith L.M."/>
            <person name="Henz S.R."/>
            <person name="Steffen J."/>
            <person name="Takuno S."/>
            <person name="Brandvain Y."/>
            <person name="Coop G."/>
            <person name="Andolfatto P."/>
            <person name="Hu T.T."/>
            <person name="Blanchette M."/>
            <person name="Clark R.M."/>
            <person name="Quesneville H."/>
            <person name="Nordborg M."/>
            <person name="Gaut B.S."/>
            <person name="Lysak M.A."/>
            <person name="Jenkins J."/>
            <person name="Grimwood J."/>
            <person name="Chapman J."/>
            <person name="Prochnik S."/>
            <person name="Shu S."/>
            <person name="Rokhsar D."/>
            <person name="Schmutz J."/>
            <person name="Weigel D."/>
            <person name="Wright S.I."/>
        </authorList>
    </citation>
    <scope>NUCLEOTIDE SEQUENCE [LARGE SCALE GENOMIC DNA]</scope>
    <source>
        <strain evidence="4">cv. Monte Gargano</strain>
    </source>
</reference>